<dbReference type="RefSeq" id="WP_138788177.1">
    <property type="nucleotide sequence ID" value="NZ_JBHTGQ010000018.1"/>
</dbReference>
<dbReference type="Gene3D" id="1.10.10.60">
    <property type="entry name" value="Homeodomain-like"/>
    <property type="match status" value="2"/>
</dbReference>
<dbReference type="InterPro" id="IPR009057">
    <property type="entry name" value="Homeodomain-like_sf"/>
</dbReference>
<protein>
    <submittedName>
        <fullName evidence="5">AraC family transcriptional regulator</fullName>
    </submittedName>
</protein>
<evidence type="ECO:0000313" key="5">
    <source>
        <dbReference type="EMBL" id="MFC7749880.1"/>
    </source>
</evidence>
<evidence type="ECO:0000313" key="6">
    <source>
        <dbReference type="Proteomes" id="UP001596528"/>
    </source>
</evidence>
<evidence type="ECO:0000259" key="4">
    <source>
        <dbReference type="PROSITE" id="PS01124"/>
    </source>
</evidence>
<dbReference type="PANTHER" id="PTHR43280:SF27">
    <property type="entry name" value="TRANSCRIPTIONAL REGULATOR MTLR"/>
    <property type="match status" value="1"/>
</dbReference>
<dbReference type="Proteomes" id="UP001596528">
    <property type="component" value="Unassembled WGS sequence"/>
</dbReference>
<dbReference type="PANTHER" id="PTHR43280">
    <property type="entry name" value="ARAC-FAMILY TRANSCRIPTIONAL REGULATOR"/>
    <property type="match status" value="1"/>
</dbReference>
<dbReference type="EMBL" id="JBHTGQ010000018">
    <property type="protein sequence ID" value="MFC7749880.1"/>
    <property type="molecule type" value="Genomic_DNA"/>
</dbReference>
<dbReference type="InterPro" id="IPR014710">
    <property type="entry name" value="RmlC-like_jellyroll"/>
</dbReference>
<dbReference type="Pfam" id="PF02311">
    <property type="entry name" value="AraC_binding"/>
    <property type="match status" value="1"/>
</dbReference>
<feature type="domain" description="HTH araC/xylS-type" evidence="4">
    <location>
        <begin position="179"/>
        <end position="278"/>
    </location>
</feature>
<evidence type="ECO:0000256" key="2">
    <source>
        <dbReference type="ARBA" id="ARBA00023125"/>
    </source>
</evidence>
<dbReference type="SMART" id="SM00342">
    <property type="entry name" value="HTH_ARAC"/>
    <property type="match status" value="1"/>
</dbReference>
<dbReference type="InterPro" id="IPR037923">
    <property type="entry name" value="HTH-like"/>
</dbReference>
<name>A0ABW2V392_9BACL</name>
<dbReference type="SUPFAM" id="SSF51215">
    <property type="entry name" value="Regulatory protein AraC"/>
    <property type="match status" value="1"/>
</dbReference>
<comment type="caution">
    <text evidence="5">The sequence shown here is derived from an EMBL/GenBank/DDBJ whole genome shotgun (WGS) entry which is preliminary data.</text>
</comment>
<evidence type="ECO:0000256" key="3">
    <source>
        <dbReference type="ARBA" id="ARBA00023163"/>
    </source>
</evidence>
<sequence length="286" mass="33621">MFPQRIRSGASFEFSYRLVGPIDPVFHSHPYYELYYFHEGVCNYLIGDKIYVLSPGDLILMNGMTLHCAKIDKSVPYVRTLLHFQPENLRPLLDMPHALNVFKPFQDLGNHRLSLAGPEREEAERLLARMDGYKRRGDTIGYNRLQLALADMLYYVYDLCQQPLRDKPEFPSDKERTVQDIISFIESQYTRDLTLDMLQDHLHLSKYHLSKLFKEVTGVTIFDYVYRRRINQAKIMFLLNPRTSVTEVCFQLGFKHLAHFSRLFKKQTGQSPESFKKRLAEEKPQT</sequence>
<gene>
    <name evidence="5" type="ORF">ACFQWB_07995</name>
</gene>
<reference evidence="6" key="1">
    <citation type="journal article" date="2019" name="Int. J. Syst. Evol. Microbiol.">
        <title>The Global Catalogue of Microorganisms (GCM) 10K type strain sequencing project: providing services to taxonomists for standard genome sequencing and annotation.</title>
        <authorList>
            <consortium name="The Broad Institute Genomics Platform"/>
            <consortium name="The Broad Institute Genome Sequencing Center for Infectious Disease"/>
            <person name="Wu L."/>
            <person name="Ma J."/>
        </authorList>
    </citation>
    <scope>NUCLEOTIDE SEQUENCE [LARGE SCALE GENOMIC DNA]</scope>
    <source>
        <strain evidence="6">JCM 18657</strain>
    </source>
</reference>
<proteinExistence type="predicted"/>
<keyword evidence="3" id="KW-0804">Transcription</keyword>
<dbReference type="InterPro" id="IPR003313">
    <property type="entry name" value="AraC-bd"/>
</dbReference>
<keyword evidence="6" id="KW-1185">Reference proteome</keyword>
<dbReference type="PROSITE" id="PS01124">
    <property type="entry name" value="HTH_ARAC_FAMILY_2"/>
    <property type="match status" value="1"/>
</dbReference>
<organism evidence="5 6">
    <name type="scientific">Paenibacillus thermoaerophilus</name>
    <dbReference type="NCBI Taxonomy" id="1215385"/>
    <lineage>
        <taxon>Bacteria</taxon>
        <taxon>Bacillati</taxon>
        <taxon>Bacillota</taxon>
        <taxon>Bacilli</taxon>
        <taxon>Bacillales</taxon>
        <taxon>Paenibacillaceae</taxon>
        <taxon>Paenibacillus</taxon>
    </lineage>
</organism>
<keyword evidence="2" id="KW-0238">DNA-binding</keyword>
<dbReference type="InterPro" id="IPR020449">
    <property type="entry name" value="Tscrpt_reg_AraC-type_HTH"/>
</dbReference>
<dbReference type="Pfam" id="PF12833">
    <property type="entry name" value="HTH_18"/>
    <property type="match status" value="1"/>
</dbReference>
<keyword evidence="1" id="KW-0805">Transcription regulation</keyword>
<dbReference type="SUPFAM" id="SSF46689">
    <property type="entry name" value="Homeodomain-like"/>
    <property type="match status" value="2"/>
</dbReference>
<dbReference type="Gene3D" id="2.60.120.10">
    <property type="entry name" value="Jelly Rolls"/>
    <property type="match status" value="1"/>
</dbReference>
<dbReference type="PRINTS" id="PR00032">
    <property type="entry name" value="HTHARAC"/>
</dbReference>
<accession>A0ABW2V392</accession>
<evidence type="ECO:0000256" key="1">
    <source>
        <dbReference type="ARBA" id="ARBA00023015"/>
    </source>
</evidence>
<dbReference type="InterPro" id="IPR018060">
    <property type="entry name" value="HTH_AraC"/>
</dbReference>